<sequence length="201" mass="22229">MYSTLSIDPSVFYFGTPVALLTTGKASDAVANITPISSAWALDDTYVLGLSNLSHAMSNLRENGELVINLPDAPLWESVERIAKTTGATKVPPLKQERYRYEPNKWALGGFTPRPSEAVAPPRIAQCPVQIEARVTNMTPLGATGDATTVHAKVLRTHVHRCLAMPGTSHINLEAWNPMYYTFRHYFSQGERVGVNFRAEW</sequence>
<comment type="caution">
    <text evidence="5">The sequence shown here is derived from an EMBL/GenBank/DDBJ whole genome shotgun (WGS) entry which is preliminary data.</text>
</comment>
<dbReference type="InterPro" id="IPR012349">
    <property type="entry name" value="Split_barrel_FMN-bd"/>
</dbReference>
<organism evidence="5 6">
    <name type="scientific">Leucobacter komagatae</name>
    <dbReference type="NCBI Taxonomy" id="55969"/>
    <lineage>
        <taxon>Bacteria</taxon>
        <taxon>Bacillati</taxon>
        <taxon>Actinomycetota</taxon>
        <taxon>Actinomycetes</taxon>
        <taxon>Micrococcales</taxon>
        <taxon>Microbacteriaceae</taxon>
        <taxon>Leucobacter</taxon>
    </lineage>
</organism>
<evidence type="ECO:0000256" key="3">
    <source>
        <dbReference type="ARBA" id="ARBA00038054"/>
    </source>
</evidence>
<name>A0A542Y6Z0_9MICO</name>
<keyword evidence="6" id="KW-1185">Reference proteome</keyword>
<dbReference type="PANTHER" id="PTHR43567">
    <property type="entry name" value="FLAVOREDOXIN-RELATED-RELATED"/>
    <property type="match status" value="1"/>
</dbReference>
<gene>
    <name evidence="5" type="ORF">FB468_1907</name>
</gene>
<dbReference type="SUPFAM" id="SSF50475">
    <property type="entry name" value="FMN-binding split barrel"/>
    <property type="match status" value="1"/>
</dbReference>
<dbReference type="InterPro" id="IPR052174">
    <property type="entry name" value="Flavoredoxin"/>
</dbReference>
<dbReference type="RefSeq" id="WP_141887129.1">
    <property type="nucleotide sequence ID" value="NZ_BAAAUY010000001.1"/>
</dbReference>
<feature type="domain" description="Flavin reductase like" evidence="4">
    <location>
        <begin position="14"/>
        <end position="187"/>
    </location>
</feature>
<dbReference type="Proteomes" id="UP000319094">
    <property type="component" value="Unassembled WGS sequence"/>
</dbReference>
<dbReference type="GO" id="GO:0016646">
    <property type="term" value="F:oxidoreductase activity, acting on the CH-NH group of donors, NAD or NADP as acceptor"/>
    <property type="evidence" value="ECO:0007669"/>
    <property type="project" value="UniProtKB-ARBA"/>
</dbReference>
<evidence type="ECO:0000313" key="6">
    <source>
        <dbReference type="Proteomes" id="UP000319094"/>
    </source>
</evidence>
<accession>A0A542Y6Z0</accession>
<comment type="cofactor">
    <cofactor evidence="1">
        <name>FMN</name>
        <dbReference type="ChEBI" id="CHEBI:58210"/>
    </cofactor>
</comment>
<dbReference type="OrthoDB" id="9794638at2"/>
<protein>
    <submittedName>
        <fullName evidence="5">Flavin reductase (DIM6/NTAB) family NADH-FMN oxidoreductase RutF</fullName>
    </submittedName>
</protein>
<dbReference type="Gene3D" id="2.30.110.10">
    <property type="entry name" value="Electron Transport, Fmn-binding Protein, Chain A"/>
    <property type="match status" value="1"/>
</dbReference>
<dbReference type="Pfam" id="PF01613">
    <property type="entry name" value="Flavin_Reduct"/>
    <property type="match status" value="1"/>
</dbReference>
<evidence type="ECO:0000313" key="5">
    <source>
        <dbReference type="EMBL" id="TQL43870.1"/>
    </source>
</evidence>
<dbReference type="InterPro" id="IPR002563">
    <property type="entry name" value="Flavin_Rdtase-like_dom"/>
</dbReference>
<proteinExistence type="inferred from homology"/>
<dbReference type="AlphaFoldDB" id="A0A542Y6Z0"/>
<comment type="similarity">
    <text evidence="3">Belongs to the flavoredoxin family.</text>
</comment>
<dbReference type="GO" id="GO:0010181">
    <property type="term" value="F:FMN binding"/>
    <property type="evidence" value="ECO:0007669"/>
    <property type="project" value="InterPro"/>
</dbReference>
<evidence type="ECO:0000256" key="2">
    <source>
        <dbReference type="ARBA" id="ARBA00022630"/>
    </source>
</evidence>
<keyword evidence="2" id="KW-0285">Flavoprotein</keyword>
<evidence type="ECO:0000256" key="1">
    <source>
        <dbReference type="ARBA" id="ARBA00001917"/>
    </source>
</evidence>
<evidence type="ECO:0000259" key="4">
    <source>
        <dbReference type="Pfam" id="PF01613"/>
    </source>
</evidence>
<reference evidence="5 6" key="1">
    <citation type="submission" date="2019-06" db="EMBL/GenBank/DDBJ databases">
        <title>Sequencing the genomes of 1000 actinobacteria strains.</title>
        <authorList>
            <person name="Klenk H.-P."/>
        </authorList>
    </citation>
    <scope>NUCLEOTIDE SEQUENCE [LARGE SCALE GENOMIC DNA]</scope>
    <source>
        <strain evidence="5 6">DSM 8803</strain>
    </source>
</reference>
<dbReference type="PANTHER" id="PTHR43567:SF1">
    <property type="entry name" value="FLAVOREDOXIN"/>
    <property type="match status" value="1"/>
</dbReference>
<dbReference type="EMBL" id="VFON01000001">
    <property type="protein sequence ID" value="TQL43870.1"/>
    <property type="molecule type" value="Genomic_DNA"/>
</dbReference>